<evidence type="ECO:0000256" key="2">
    <source>
        <dbReference type="ARBA" id="ARBA00022528"/>
    </source>
</evidence>
<feature type="domain" description="RRM" evidence="7">
    <location>
        <begin position="538"/>
        <end position="629"/>
    </location>
</feature>
<dbReference type="PANTHER" id="PTHR48035">
    <property type="entry name" value="HETEROGENEOUS NUCLEAR RIBONUCLEOPROTEIN 1"/>
    <property type="match status" value="1"/>
</dbReference>
<dbReference type="GO" id="GO:0003723">
    <property type="term" value="F:RNA binding"/>
    <property type="evidence" value="ECO:0007669"/>
    <property type="project" value="UniProtKB-UniRule"/>
</dbReference>
<reference evidence="8" key="1">
    <citation type="submission" date="2021-01" db="EMBL/GenBank/DDBJ databases">
        <authorList>
            <person name="Corre E."/>
            <person name="Pelletier E."/>
            <person name="Niang G."/>
            <person name="Scheremetjew M."/>
            <person name="Finn R."/>
            <person name="Kale V."/>
            <person name="Holt S."/>
            <person name="Cochrane G."/>
            <person name="Meng A."/>
            <person name="Brown T."/>
            <person name="Cohen L."/>
        </authorList>
    </citation>
    <scope>NUCLEOTIDE SEQUENCE</scope>
    <source>
        <strain evidence="8">CCCM811</strain>
    </source>
</reference>
<dbReference type="SUPFAM" id="SSF54928">
    <property type="entry name" value="RNA-binding domain, RBD"/>
    <property type="match status" value="1"/>
</dbReference>
<evidence type="ECO:0000256" key="3">
    <source>
        <dbReference type="ARBA" id="ARBA00022640"/>
    </source>
</evidence>
<organism evidence="8">
    <name type="scientific">Lotharella globosa</name>
    <dbReference type="NCBI Taxonomy" id="91324"/>
    <lineage>
        <taxon>Eukaryota</taxon>
        <taxon>Sar</taxon>
        <taxon>Rhizaria</taxon>
        <taxon>Cercozoa</taxon>
        <taxon>Chlorarachniophyceae</taxon>
        <taxon>Lotharella</taxon>
    </lineage>
</organism>
<evidence type="ECO:0000256" key="1">
    <source>
        <dbReference type="ARBA" id="ARBA00004229"/>
    </source>
</evidence>
<dbReference type="Gene3D" id="1.10.3460.10">
    <property type="entry name" value="Chlorophyll a/b binding protein domain"/>
    <property type="match status" value="1"/>
</dbReference>
<evidence type="ECO:0000256" key="4">
    <source>
        <dbReference type="PROSITE-ProRule" id="PRU00176"/>
    </source>
</evidence>
<feature type="domain" description="RRM" evidence="7">
    <location>
        <begin position="438"/>
        <end position="525"/>
    </location>
</feature>
<sequence>MPREIFPGAHTRASRVSLALFTLLAAPTPLAAAPATVRAQHARIGPMRVSPSLARFGTRSEADRGQRSPTSRTGLLGPRAVVERSADVQVNADVSVGTSTPPPAADPTPKVQGKRAPMSPPDLQFPLLLVTAEGPIMAERAVARDLGPTYREKVKEVRYLPGRGLVIEFRSEGARSDCQRKWARDAFEELGSTELYAIEGGSSMPEAVARALVRSKRLTPTDEFLHESEDEEPGANVKAFFRYSLPMLLECDYYVEDAVEQVKLSMGKEFDTFISRCQWMQGRGLMLDFKINAARRRWETFWSQRPVGFEKKAWAIKRFYRYPLVVESWKIHGAFATLTPMEFKAKIKSVLGNDWKTAITGNSHFFHNAEDNRARGLILDFKTEERREKWRAILKKRNIGLPVTVRDFKWYTDDLPSNIAAKQEQLAQPGAVEKMETPRIFVGGLNKTTTAVDLVIYFSKFGSVKKAMVMANSKTGKSRGFGYVTFNDRETTDKVLGSYHNLMGSELAVQKALSVRDLAIRGSAPSALQLNASPEPSSLLRIASLNSAVTTEDLKRHFSHFGPVVSVKIVEADEENNEEAAAADGKSVAYVRFASVNSAERALHQVRHEIKLDGDRVTSLSISKAFAQPDAKQSKTLSVMEIEGDAVQEAIAQAQARDSTATADKDLATTFLGDMESLVEPLEPAGDLAVTDTKAQLEEEEQVAEPIPGDLGIDPFNVRENKQLLRRMRLAEIKHGRLAMLAAAAWPLQELFDPALANLFRVAPLVTEGGRNPSLINGGLQQVSPLFWAMILGATAVLELLYGERGLKGEIRIENADLIARGEAGRAVYSEVAPGDLGFDPLGLFPDDIQQRRRARNGEINNGRLAMLALTTFVVAEYFTGESIVDLTPMFFKPIGS</sequence>
<dbReference type="Pfam" id="PF00504">
    <property type="entry name" value="Chloroa_b-bind"/>
    <property type="match status" value="1"/>
</dbReference>
<dbReference type="PANTHER" id="PTHR48035:SF2">
    <property type="entry name" value="RNA-BINDING REGION RNP-1 DOMAIN-CONTAINING PROTEIN"/>
    <property type="match status" value="1"/>
</dbReference>
<evidence type="ECO:0000313" key="8">
    <source>
        <dbReference type="EMBL" id="CAE0674884.1"/>
    </source>
</evidence>
<keyword evidence="2" id="KW-0150">Chloroplast</keyword>
<dbReference type="EMBL" id="HBIV01037401">
    <property type="protein sequence ID" value="CAE0674884.1"/>
    <property type="molecule type" value="Transcribed_RNA"/>
</dbReference>
<dbReference type="AlphaFoldDB" id="A0A7S3Z8P6"/>
<dbReference type="InterPro" id="IPR035979">
    <property type="entry name" value="RBD_domain_sf"/>
</dbReference>
<keyword evidence="6" id="KW-0732">Signal</keyword>
<feature type="region of interest" description="Disordered" evidence="5">
    <location>
        <begin position="93"/>
        <end position="119"/>
    </location>
</feature>
<evidence type="ECO:0000256" key="5">
    <source>
        <dbReference type="SAM" id="MobiDB-lite"/>
    </source>
</evidence>
<dbReference type="SMART" id="SM00360">
    <property type="entry name" value="RRM"/>
    <property type="match status" value="2"/>
</dbReference>
<dbReference type="SUPFAM" id="SSF103511">
    <property type="entry name" value="Chlorophyll a-b binding protein"/>
    <property type="match status" value="1"/>
</dbReference>
<feature type="chain" id="PRO_5031377295" description="RRM domain-containing protein" evidence="6">
    <location>
        <begin position="33"/>
        <end position="897"/>
    </location>
</feature>
<feature type="region of interest" description="Disordered" evidence="5">
    <location>
        <begin position="50"/>
        <end position="78"/>
    </location>
</feature>
<evidence type="ECO:0000259" key="7">
    <source>
        <dbReference type="PROSITE" id="PS50102"/>
    </source>
</evidence>
<comment type="subcellular location">
    <subcellularLocation>
        <location evidence="1">Plastid</location>
        <location evidence="1">Chloroplast</location>
    </subcellularLocation>
</comment>
<dbReference type="Gene3D" id="3.30.70.330">
    <property type="match status" value="2"/>
</dbReference>
<feature type="signal peptide" evidence="6">
    <location>
        <begin position="1"/>
        <end position="32"/>
    </location>
</feature>
<gene>
    <name evidence="8" type="ORF">LGLO00237_LOCUS26659</name>
</gene>
<dbReference type="PROSITE" id="PS50102">
    <property type="entry name" value="RRM"/>
    <property type="match status" value="2"/>
</dbReference>
<dbReference type="CDD" id="cd00590">
    <property type="entry name" value="RRM_SF"/>
    <property type="match status" value="1"/>
</dbReference>
<dbReference type="InterPro" id="IPR012677">
    <property type="entry name" value="Nucleotide-bd_a/b_plait_sf"/>
</dbReference>
<protein>
    <recommendedName>
        <fullName evidence="7">RRM domain-containing protein</fullName>
    </recommendedName>
</protein>
<dbReference type="GO" id="GO:0009507">
    <property type="term" value="C:chloroplast"/>
    <property type="evidence" value="ECO:0007669"/>
    <property type="project" value="UniProtKB-SubCell"/>
</dbReference>
<proteinExistence type="predicted"/>
<keyword evidence="4" id="KW-0694">RNA-binding</keyword>
<dbReference type="InterPro" id="IPR000504">
    <property type="entry name" value="RRM_dom"/>
</dbReference>
<evidence type="ECO:0000256" key="6">
    <source>
        <dbReference type="SAM" id="SignalP"/>
    </source>
</evidence>
<accession>A0A7S3Z8P6</accession>
<name>A0A7S3Z8P6_9EUKA</name>
<keyword evidence="3" id="KW-0934">Plastid</keyword>
<dbReference type="InterPro" id="IPR022796">
    <property type="entry name" value="Chloroa_b-bind"/>
</dbReference>
<dbReference type="Pfam" id="PF00076">
    <property type="entry name" value="RRM_1"/>
    <property type="match status" value="2"/>
</dbReference>
<dbReference type="InterPro" id="IPR053260">
    <property type="entry name" value="hnRNP"/>
</dbReference>